<organism evidence="1 2">
    <name type="scientific">Sedimentimonas flavescens</name>
    <dbReference type="NCBI Taxonomy" id="2851012"/>
    <lineage>
        <taxon>Bacteria</taxon>
        <taxon>Pseudomonadati</taxon>
        <taxon>Pseudomonadota</taxon>
        <taxon>Alphaproteobacteria</taxon>
        <taxon>Rhodobacterales</taxon>
        <taxon>Rhodobacter group</taxon>
        <taxon>Sedimentimonas</taxon>
    </lineage>
</organism>
<protein>
    <submittedName>
        <fullName evidence="1">Uncharacterized protein</fullName>
    </submittedName>
</protein>
<dbReference type="Proteomes" id="UP001526166">
    <property type="component" value="Unassembled WGS sequence"/>
</dbReference>
<gene>
    <name evidence="1" type="ORF">OE699_12840</name>
</gene>
<evidence type="ECO:0000313" key="1">
    <source>
        <dbReference type="EMBL" id="MCV2879734.1"/>
    </source>
</evidence>
<name>A0ABT3A166_9RHOB</name>
<dbReference type="RefSeq" id="WP_263848235.1">
    <property type="nucleotide sequence ID" value="NZ_JAOWKW010000010.1"/>
</dbReference>
<dbReference type="EMBL" id="JAOWKW010000010">
    <property type="protein sequence ID" value="MCV2879734.1"/>
    <property type="molecule type" value="Genomic_DNA"/>
</dbReference>
<keyword evidence="2" id="KW-1185">Reference proteome</keyword>
<sequence>MTRGLVQLVLSSPAACRALQRSGDIAAGLRSSSHLIAALRAARLTGAEIDRLVQPLAGLPELTETEIAGAVETVLMQVKYG</sequence>
<evidence type="ECO:0000313" key="2">
    <source>
        <dbReference type="Proteomes" id="UP001526166"/>
    </source>
</evidence>
<comment type="caution">
    <text evidence="1">The sequence shown here is derived from an EMBL/GenBank/DDBJ whole genome shotgun (WGS) entry which is preliminary data.</text>
</comment>
<reference evidence="1 2" key="1">
    <citation type="submission" date="2022-10" db="EMBL/GenBank/DDBJ databases">
        <title>Sinirhodobacter sp. nov., isolated from ocean surface sediments.</title>
        <authorList>
            <person name="He W."/>
            <person name="Wang L."/>
            <person name="Zhang D.-F."/>
        </authorList>
    </citation>
    <scope>NUCLEOTIDE SEQUENCE [LARGE SCALE GENOMIC DNA]</scope>
    <source>
        <strain evidence="1 2">WL0115</strain>
    </source>
</reference>
<proteinExistence type="predicted"/>
<accession>A0ABT3A166</accession>